<dbReference type="PANTHER" id="PTHR35007">
    <property type="entry name" value="INTEGRAL MEMBRANE PROTEIN-RELATED"/>
    <property type="match status" value="1"/>
</dbReference>
<dbReference type="GO" id="GO:0005886">
    <property type="term" value="C:plasma membrane"/>
    <property type="evidence" value="ECO:0007669"/>
    <property type="project" value="UniProtKB-SubCell"/>
</dbReference>
<evidence type="ECO:0000256" key="5">
    <source>
        <dbReference type="ARBA" id="ARBA00023136"/>
    </source>
</evidence>
<keyword evidence="5 6" id="KW-0472">Membrane</keyword>
<feature type="domain" description="DUF5936" evidence="8">
    <location>
        <begin position="6"/>
        <end position="131"/>
    </location>
</feature>
<keyword evidence="4 6" id="KW-1133">Transmembrane helix</keyword>
<evidence type="ECO:0000256" key="2">
    <source>
        <dbReference type="ARBA" id="ARBA00022475"/>
    </source>
</evidence>
<keyword evidence="2" id="KW-1003">Cell membrane</keyword>
<dbReference type="Pfam" id="PF19359">
    <property type="entry name" value="DUF5936"/>
    <property type="match status" value="1"/>
</dbReference>
<feature type="transmembrane region" description="Helical" evidence="6">
    <location>
        <begin position="6"/>
        <end position="27"/>
    </location>
</feature>
<organism evidence="9 10">
    <name type="scientific">Georgenia thermotolerans</name>
    <dbReference type="NCBI Taxonomy" id="527326"/>
    <lineage>
        <taxon>Bacteria</taxon>
        <taxon>Bacillati</taxon>
        <taxon>Actinomycetota</taxon>
        <taxon>Actinomycetes</taxon>
        <taxon>Micrococcales</taxon>
        <taxon>Bogoriellaceae</taxon>
        <taxon>Georgenia</taxon>
    </lineage>
</organism>
<comment type="subcellular location">
    <subcellularLocation>
        <location evidence="1">Cell membrane</location>
        <topology evidence="1">Multi-pass membrane protein</topology>
    </subcellularLocation>
</comment>
<dbReference type="RefSeq" id="WP_152201206.1">
    <property type="nucleotide sequence ID" value="NZ_VUKF01000006.1"/>
</dbReference>
<dbReference type="InterPro" id="IPR045980">
    <property type="entry name" value="DUF5936"/>
</dbReference>
<dbReference type="AlphaFoldDB" id="A0A7J5UKU1"/>
<dbReference type="Proteomes" id="UP000451860">
    <property type="component" value="Unassembled WGS sequence"/>
</dbReference>
<dbReference type="PANTHER" id="PTHR35007:SF2">
    <property type="entry name" value="PILUS ASSEMBLE PROTEIN"/>
    <property type="match status" value="1"/>
</dbReference>
<comment type="caution">
    <text evidence="9">The sequence shown here is derived from an EMBL/GenBank/DDBJ whole genome shotgun (WGS) entry which is preliminary data.</text>
</comment>
<feature type="transmembrane region" description="Helical" evidence="6">
    <location>
        <begin position="124"/>
        <end position="143"/>
    </location>
</feature>
<dbReference type="Pfam" id="PF00482">
    <property type="entry name" value="T2SSF"/>
    <property type="match status" value="1"/>
</dbReference>
<dbReference type="Gene3D" id="1.20.81.30">
    <property type="entry name" value="Type II secretion system (T2SS), domain F"/>
    <property type="match status" value="1"/>
</dbReference>
<evidence type="ECO:0000256" key="6">
    <source>
        <dbReference type="SAM" id="Phobius"/>
    </source>
</evidence>
<evidence type="ECO:0000256" key="3">
    <source>
        <dbReference type="ARBA" id="ARBA00022692"/>
    </source>
</evidence>
<dbReference type="InterPro" id="IPR018076">
    <property type="entry name" value="T2SS_GspF_dom"/>
</dbReference>
<dbReference type="OrthoDB" id="3362351at2"/>
<evidence type="ECO:0000256" key="4">
    <source>
        <dbReference type="ARBA" id="ARBA00022989"/>
    </source>
</evidence>
<keyword evidence="3 6" id="KW-0812">Transmembrane</keyword>
<accession>A0A7J5UKU1</accession>
<proteinExistence type="predicted"/>
<feature type="transmembrane region" description="Helical" evidence="6">
    <location>
        <begin position="267"/>
        <end position="289"/>
    </location>
</feature>
<keyword evidence="10" id="KW-1185">Reference proteome</keyword>
<evidence type="ECO:0000259" key="8">
    <source>
        <dbReference type="Pfam" id="PF19359"/>
    </source>
</evidence>
<gene>
    <name evidence="9" type="ORF">GB883_16635</name>
</gene>
<evidence type="ECO:0000313" key="10">
    <source>
        <dbReference type="Proteomes" id="UP000451860"/>
    </source>
</evidence>
<reference evidence="9 10" key="1">
    <citation type="submission" date="2019-10" db="EMBL/GenBank/DDBJ databases">
        <title>Georgenia wutianyii sp. nov. and Georgenia yuyongxinii sp. nov. isolated from plateau pika (Ochotona curzoniae) in the Qinghai-Tibet plateau of China.</title>
        <authorList>
            <person name="Tian Z."/>
        </authorList>
    </citation>
    <scope>NUCLEOTIDE SEQUENCE [LARGE SCALE GENOMIC DNA]</scope>
    <source>
        <strain evidence="9 10">DSM 21501</strain>
    </source>
</reference>
<feature type="domain" description="Type II secretion system protein GspF" evidence="7">
    <location>
        <begin position="158"/>
        <end position="284"/>
    </location>
</feature>
<protein>
    <submittedName>
        <fullName evidence="9">Type II secretion protein F</fullName>
    </submittedName>
</protein>
<dbReference type="InterPro" id="IPR042094">
    <property type="entry name" value="T2SS_GspF_sf"/>
</dbReference>
<name>A0A7J5UKU1_9MICO</name>
<evidence type="ECO:0000259" key="7">
    <source>
        <dbReference type="Pfam" id="PF00482"/>
    </source>
</evidence>
<dbReference type="EMBL" id="WHJE01000106">
    <property type="protein sequence ID" value="KAE8762977.1"/>
    <property type="molecule type" value="Genomic_DNA"/>
</dbReference>
<evidence type="ECO:0000313" key="9">
    <source>
        <dbReference type="EMBL" id="KAE8762977.1"/>
    </source>
</evidence>
<sequence>MSAALALALAGAGAGAAVLFLVGYRLLRTDPASHLDAEDLVLLRREQRRRAEGVSPLRRLAAALAPRLRRLLTRRQVEALSTRIEEAGRPGGLTVDGFLERTALWVILVTPLALLLLAMGNVPIALLSLTVPVLMPLGSLAGAQRRRRERIDRDLPDFLDILAVTVSAGVNFRAALVRVAERFKGPLADEVNLTISQIANGLPLRDAFQAMRGRSGSESVGQFVSALLQSQELGAPLAESLNQIAADMRRDSAQRQRRKAAQTAPRVSLVTSVVLLPGALIFIIVGFIVGSDVDFGAFLGG</sequence>
<feature type="transmembrane region" description="Helical" evidence="6">
    <location>
        <begin position="98"/>
        <end position="118"/>
    </location>
</feature>
<evidence type="ECO:0000256" key="1">
    <source>
        <dbReference type="ARBA" id="ARBA00004651"/>
    </source>
</evidence>